<gene>
    <name evidence="2" type="ordered locus">MexAM1_META2p0996</name>
</gene>
<accession>C5B5Q8</accession>
<keyword evidence="2" id="KW-0614">Plasmid</keyword>
<dbReference type="RefSeq" id="WP_003597029.1">
    <property type="nucleotide sequence ID" value="NC_012811.1"/>
</dbReference>
<dbReference type="HOGENOM" id="CLU_1287601_0_0_5"/>
<reference evidence="2 3" key="1">
    <citation type="journal article" date="2009" name="PLoS ONE">
        <title>Methylobacterium genome sequences: a reference blueprint to investigate microbial metabolism of C1 compounds from natural and industrial sources.</title>
        <authorList>
            <person name="Vuilleumier S."/>
            <person name="Chistoserdova L."/>
            <person name="Lee M.-C."/>
            <person name="Bringel F."/>
            <person name="Lajus A."/>
            <person name="Zhou Y."/>
            <person name="Gourion B."/>
            <person name="Barbe V."/>
            <person name="Chang J."/>
            <person name="Cruveiller S."/>
            <person name="Dossat C."/>
            <person name="Gillett W."/>
            <person name="Gruffaz C."/>
            <person name="Haugen E."/>
            <person name="Hourcade E."/>
            <person name="Levy R."/>
            <person name="Mangenot S."/>
            <person name="Muller E."/>
            <person name="Nadalig T."/>
            <person name="Pagni M."/>
            <person name="Penny C."/>
            <person name="Peyraud R."/>
            <person name="Robinson D.G."/>
            <person name="Roche D."/>
            <person name="Rouy Z."/>
            <person name="Saenampechek C."/>
            <person name="Salvignol G."/>
            <person name="Vallenet D."/>
            <person name="Wu Z."/>
            <person name="Marx C.J."/>
            <person name="Vorholt J.A."/>
            <person name="Olson M.V."/>
            <person name="Kaul R."/>
            <person name="Weissenbach J."/>
            <person name="Medigue C."/>
            <person name="Lidstrom M.E."/>
        </authorList>
    </citation>
    <scope>NUCLEOTIDE SEQUENCE [LARGE SCALE GENOMIC DNA]</scope>
    <source>
        <strain evidence="3">ATCC 14718 / DSM 1338 / JCM 2805 / NCIMB 9133 / AM1</strain>
    </source>
</reference>
<proteinExistence type="predicted"/>
<dbReference type="Proteomes" id="UP000009081">
    <property type="component" value="Plasmid megaplasmid"/>
</dbReference>
<keyword evidence="1" id="KW-0472">Membrane</keyword>
<dbReference type="EMBL" id="CP001511">
    <property type="protein sequence ID" value="ACS43790.1"/>
    <property type="molecule type" value="Genomic_DNA"/>
</dbReference>
<keyword evidence="1" id="KW-1133">Transmembrane helix</keyword>
<dbReference type="AlphaFoldDB" id="C5B5Q8"/>
<dbReference type="KEGG" id="mea:Mex_2p0996"/>
<organism evidence="2 3">
    <name type="scientific">Methylorubrum extorquens (strain ATCC 14718 / DSM 1338 / JCM 2805 / NCIMB 9133 / AM1)</name>
    <name type="common">Methylobacterium extorquens</name>
    <dbReference type="NCBI Taxonomy" id="272630"/>
    <lineage>
        <taxon>Bacteria</taxon>
        <taxon>Pseudomonadati</taxon>
        <taxon>Pseudomonadota</taxon>
        <taxon>Alphaproteobacteria</taxon>
        <taxon>Hyphomicrobiales</taxon>
        <taxon>Methylobacteriaceae</taxon>
        <taxon>Methylorubrum</taxon>
    </lineage>
</organism>
<sequence>MDGLVQRNAFSTTGRAVRRTLAGCLPQTRIAEPDRADAARLALATVALPVWIAAAAVTARILGGASDVPAALAVLSTLFVMQALGVVPILAVLRRLRRLLAIGGNAALLDYALLLHLSAGVAIALASGNAGAAGYAVHHGATFAIGLAVFAGAILRGIRAASMLAVALGVFVSAVPSVVVFLSRTATALLLHLVDFPGAAYDAARLVNNFLPGA</sequence>
<evidence type="ECO:0000256" key="1">
    <source>
        <dbReference type="SAM" id="Phobius"/>
    </source>
</evidence>
<keyword evidence="1" id="KW-0812">Transmembrane</keyword>
<feature type="transmembrane region" description="Helical" evidence="1">
    <location>
        <begin position="105"/>
        <end position="126"/>
    </location>
</feature>
<feature type="transmembrane region" description="Helical" evidence="1">
    <location>
        <begin position="162"/>
        <end position="183"/>
    </location>
</feature>
<protein>
    <submittedName>
        <fullName evidence="2">Uncharacterized protein</fullName>
    </submittedName>
</protein>
<feature type="transmembrane region" description="Helical" evidence="1">
    <location>
        <begin position="41"/>
        <end position="62"/>
    </location>
</feature>
<evidence type="ECO:0000313" key="2">
    <source>
        <dbReference type="EMBL" id="ACS43790.1"/>
    </source>
</evidence>
<feature type="transmembrane region" description="Helical" evidence="1">
    <location>
        <begin position="132"/>
        <end position="155"/>
    </location>
</feature>
<evidence type="ECO:0000313" key="3">
    <source>
        <dbReference type="Proteomes" id="UP000009081"/>
    </source>
</evidence>
<geneLocation type="plasmid" evidence="2 3">
    <name>megaplasmid</name>
</geneLocation>
<feature type="transmembrane region" description="Helical" evidence="1">
    <location>
        <begin position="68"/>
        <end position="93"/>
    </location>
</feature>
<keyword evidence="3" id="KW-1185">Reference proteome</keyword>
<name>C5B5Q8_METEA</name>